<dbReference type="GO" id="GO:0022857">
    <property type="term" value="F:transmembrane transporter activity"/>
    <property type="evidence" value="ECO:0007669"/>
    <property type="project" value="InterPro"/>
</dbReference>
<dbReference type="PANTHER" id="PTHR43124">
    <property type="entry name" value="PURINE EFFLUX PUMP PBUE"/>
    <property type="match status" value="1"/>
</dbReference>
<keyword evidence="5 6" id="KW-0472">Membrane</keyword>
<feature type="transmembrane region" description="Helical" evidence="6">
    <location>
        <begin position="307"/>
        <end position="327"/>
    </location>
</feature>
<evidence type="ECO:0000256" key="6">
    <source>
        <dbReference type="SAM" id="Phobius"/>
    </source>
</evidence>
<proteinExistence type="predicted"/>
<keyword evidence="2" id="KW-1003">Cell membrane</keyword>
<feature type="transmembrane region" description="Helical" evidence="6">
    <location>
        <begin position="272"/>
        <end position="295"/>
    </location>
</feature>
<feature type="transmembrane region" description="Helical" evidence="6">
    <location>
        <begin position="108"/>
        <end position="128"/>
    </location>
</feature>
<evidence type="ECO:0000256" key="1">
    <source>
        <dbReference type="ARBA" id="ARBA00004651"/>
    </source>
</evidence>
<protein>
    <submittedName>
        <fullName evidence="8">MFS transporter</fullName>
    </submittedName>
</protein>
<feature type="transmembrane region" description="Helical" evidence="6">
    <location>
        <begin position="333"/>
        <end position="350"/>
    </location>
</feature>
<feature type="domain" description="Major facilitator superfamily (MFS) profile" evidence="7">
    <location>
        <begin position="43"/>
        <end position="427"/>
    </location>
</feature>
<dbReference type="EMBL" id="BHZC01000001">
    <property type="protein sequence ID" value="GCD32550.1"/>
    <property type="molecule type" value="Genomic_DNA"/>
</dbReference>
<feature type="transmembrane region" description="Helical" evidence="6">
    <location>
        <begin position="167"/>
        <end position="189"/>
    </location>
</feature>
<comment type="subcellular location">
    <subcellularLocation>
        <location evidence="1">Cell membrane</location>
        <topology evidence="1">Multi-pass membrane protein</topology>
    </subcellularLocation>
</comment>
<evidence type="ECO:0000313" key="8">
    <source>
        <dbReference type="EMBL" id="GCD32550.1"/>
    </source>
</evidence>
<dbReference type="OrthoDB" id="9814237at2"/>
<dbReference type="InterPro" id="IPR050189">
    <property type="entry name" value="MFS_Efflux_Transporters"/>
</dbReference>
<dbReference type="InterPro" id="IPR020846">
    <property type="entry name" value="MFS_dom"/>
</dbReference>
<keyword evidence="3 6" id="KW-0812">Transmembrane</keyword>
<keyword evidence="4 6" id="KW-1133">Transmembrane helix</keyword>
<dbReference type="InterPro" id="IPR011701">
    <property type="entry name" value="MFS"/>
</dbReference>
<feature type="transmembrane region" description="Helical" evidence="6">
    <location>
        <begin position="239"/>
        <end position="260"/>
    </location>
</feature>
<comment type="caution">
    <text evidence="8">The sequence shown here is derived from an EMBL/GenBank/DDBJ whole genome shotgun (WGS) entry which is preliminary data.</text>
</comment>
<dbReference type="Pfam" id="PF07690">
    <property type="entry name" value="MFS_1"/>
    <property type="match status" value="1"/>
</dbReference>
<evidence type="ECO:0000256" key="4">
    <source>
        <dbReference type="ARBA" id="ARBA00022989"/>
    </source>
</evidence>
<dbReference type="Gene3D" id="1.20.1250.20">
    <property type="entry name" value="MFS general substrate transporter like domains"/>
    <property type="match status" value="1"/>
</dbReference>
<feature type="transmembrane region" description="Helical" evidence="6">
    <location>
        <begin position="371"/>
        <end position="393"/>
    </location>
</feature>
<dbReference type="PANTHER" id="PTHR43124:SF10">
    <property type="entry name" value="PURINE EFFLUX PUMP PBUE"/>
    <property type="match status" value="1"/>
</dbReference>
<sequence>MPLDGLCHSVALSLPERRRERARSPSTERYHCHARVGPAQFGWLIGLLLTTFVIGTDDFVIAGILPAISADLEVSEGAAGQLVTVFSITYAIACPVLAVAFGRVPRKALLVGGLAAFAVVNFATASAPSFGMLMALRLLAALVAAALSPAAFAIAGRLAPPGRTGRAIGAVAAGLTVSLVVGVPFGSWLSGVAGWGATFVAVGTLACLAVAMTALTLPRIPQAPVVGVTERLRLLRRPPVLLCVLGTMLAACGGLMPYIYMAPITHDLTGVGGRYVGVFIAIVGVSGAVGTVLGGRLTDRWGVDRTLLTAFGGVAAAALALLVVGSIGQGAAPVWLVCLALVLWGVPGWANNPPMSARALHMGGDAATEAVALNTSGLYAGIALAGALGGGAVNTSGGIGVLVAACVAGLITIVVMALSVRRYPSSRHASEAAPAPEKAATP</sequence>
<feature type="transmembrane region" description="Helical" evidence="6">
    <location>
        <begin position="195"/>
        <end position="218"/>
    </location>
</feature>
<evidence type="ECO:0000256" key="5">
    <source>
        <dbReference type="ARBA" id="ARBA00023136"/>
    </source>
</evidence>
<dbReference type="Proteomes" id="UP000287830">
    <property type="component" value="Unassembled WGS sequence"/>
</dbReference>
<dbReference type="InterPro" id="IPR036259">
    <property type="entry name" value="MFS_trans_sf"/>
</dbReference>
<reference evidence="8 9" key="1">
    <citation type="submission" date="2018-11" db="EMBL/GenBank/DDBJ databases">
        <title>Whole genome sequence of Streptomyces chrestomyceticus NBRC 13444(T).</title>
        <authorList>
            <person name="Komaki H."/>
            <person name="Tamura T."/>
        </authorList>
    </citation>
    <scope>NUCLEOTIDE SEQUENCE [LARGE SCALE GENOMIC DNA]</scope>
    <source>
        <strain evidence="8 9">NBRC 13444</strain>
    </source>
</reference>
<dbReference type="PROSITE" id="PS50850">
    <property type="entry name" value="MFS"/>
    <property type="match status" value="1"/>
</dbReference>
<name>A0A7U9KNL0_9ACTN</name>
<feature type="transmembrane region" description="Helical" evidence="6">
    <location>
        <begin position="399"/>
        <end position="420"/>
    </location>
</feature>
<feature type="transmembrane region" description="Helical" evidence="6">
    <location>
        <begin position="80"/>
        <end position="101"/>
    </location>
</feature>
<evidence type="ECO:0000256" key="2">
    <source>
        <dbReference type="ARBA" id="ARBA00022475"/>
    </source>
</evidence>
<organism evidence="8 9">
    <name type="scientific">Streptomyces chrestomyceticus JCM 4735</name>
    <dbReference type="NCBI Taxonomy" id="1306181"/>
    <lineage>
        <taxon>Bacteria</taxon>
        <taxon>Bacillati</taxon>
        <taxon>Actinomycetota</taxon>
        <taxon>Actinomycetes</taxon>
        <taxon>Kitasatosporales</taxon>
        <taxon>Streptomycetaceae</taxon>
        <taxon>Streptomyces</taxon>
    </lineage>
</organism>
<evidence type="ECO:0000259" key="7">
    <source>
        <dbReference type="PROSITE" id="PS50850"/>
    </source>
</evidence>
<evidence type="ECO:0000313" key="9">
    <source>
        <dbReference type="Proteomes" id="UP000287830"/>
    </source>
</evidence>
<dbReference type="GO" id="GO:0005886">
    <property type="term" value="C:plasma membrane"/>
    <property type="evidence" value="ECO:0007669"/>
    <property type="project" value="UniProtKB-SubCell"/>
</dbReference>
<accession>A0A7U9KNL0</accession>
<evidence type="ECO:0000256" key="3">
    <source>
        <dbReference type="ARBA" id="ARBA00022692"/>
    </source>
</evidence>
<dbReference type="SUPFAM" id="SSF103473">
    <property type="entry name" value="MFS general substrate transporter"/>
    <property type="match status" value="1"/>
</dbReference>
<feature type="transmembrane region" description="Helical" evidence="6">
    <location>
        <begin position="43"/>
        <end position="68"/>
    </location>
</feature>
<feature type="transmembrane region" description="Helical" evidence="6">
    <location>
        <begin position="134"/>
        <end position="155"/>
    </location>
</feature>
<gene>
    <name evidence="8" type="primary">araJ_1</name>
    <name evidence="8" type="ORF">OEIGOIKO_00265</name>
</gene>
<dbReference type="AlphaFoldDB" id="A0A7U9KNL0"/>
<dbReference type="CDD" id="cd17324">
    <property type="entry name" value="MFS_NepI_like"/>
    <property type="match status" value="1"/>
</dbReference>